<dbReference type="AlphaFoldDB" id="A0A5B8NMK0"/>
<sequence length="66" mass="7005">MQIVDLDYLQINPNATTHIIKGGIEIQLEAITLAFATGSSFAMTNTIAKTVAIAKSPFSGFSFNGN</sequence>
<protein>
    <submittedName>
        <fullName evidence="1">Uncharacterized protein</fullName>
    </submittedName>
</protein>
<evidence type="ECO:0000313" key="2">
    <source>
        <dbReference type="Proteomes" id="UP000318453"/>
    </source>
</evidence>
<gene>
    <name evidence="1" type="ORF">FRE64_04995</name>
</gene>
<proteinExistence type="predicted"/>
<dbReference type="Proteomes" id="UP000318453">
    <property type="component" value="Chromosome"/>
</dbReference>
<organism evidence="1 2">
    <name type="scientific">Euhalothece natronophila Z-M001</name>
    <dbReference type="NCBI Taxonomy" id="522448"/>
    <lineage>
        <taxon>Bacteria</taxon>
        <taxon>Bacillati</taxon>
        <taxon>Cyanobacteriota</taxon>
        <taxon>Cyanophyceae</taxon>
        <taxon>Oscillatoriophycideae</taxon>
        <taxon>Chroococcales</taxon>
        <taxon>Halothecacae</taxon>
        <taxon>Halothece cluster</taxon>
        <taxon>Euhalothece</taxon>
    </lineage>
</organism>
<dbReference type="RefSeq" id="WP_146294942.1">
    <property type="nucleotide sequence ID" value="NZ_CP042326.1"/>
</dbReference>
<dbReference type="EMBL" id="CP042326">
    <property type="protein sequence ID" value="QDZ39339.1"/>
    <property type="molecule type" value="Genomic_DNA"/>
</dbReference>
<evidence type="ECO:0000313" key="1">
    <source>
        <dbReference type="EMBL" id="QDZ39339.1"/>
    </source>
</evidence>
<name>A0A5B8NMK0_9CHRO</name>
<reference evidence="1" key="1">
    <citation type="submission" date="2019-08" db="EMBL/GenBank/DDBJ databases">
        <title>Carotenoids and Carotenoid Binding Proteins in the Halophilic Cyanobacterium Euhalothece sp. ZM00.</title>
        <authorList>
            <person name="Cho S.M."/>
            <person name="Song J.Y."/>
            <person name="Park Y.-I."/>
        </authorList>
    </citation>
    <scope>NUCLEOTIDE SEQUENCE [LARGE SCALE GENOMIC DNA]</scope>
    <source>
        <strain evidence="1">Z-M001</strain>
    </source>
</reference>
<accession>A0A5B8NMK0</accession>
<dbReference type="KEGG" id="enn:FRE64_04995"/>
<keyword evidence="2" id="KW-1185">Reference proteome</keyword>